<dbReference type="Pfam" id="PF01408">
    <property type="entry name" value="GFO_IDH_MocA"/>
    <property type="match status" value="1"/>
</dbReference>
<feature type="region of interest" description="Disordered" evidence="1">
    <location>
        <begin position="1"/>
        <end position="60"/>
    </location>
</feature>
<accession>A0A437CDX1</accession>
<dbReference type="PANTHER" id="PTHR43377">
    <property type="entry name" value="BILIVERDIN REDUCTASE A"/>
    <property type="match status" value="1"/>
</dbReference>
<protein>
    <recommendedName>
        <fullName evidence="6">Biliverdin reductase A</fullName>
    </recommendedName>
</protein>
<dbReference type="SUPFAM" id="SSF51735">
    <property type="entry name" value="NAD(P)-binding Rossmann-fold domains"/>
    <property type="match status" value="1"/>
</dbReference>
<proteinExistence type="predicted"/>
<feature type="domain" description="Biliverdin reductase catalytic" evidence="3">
    <location>
        <begin position="248"/>
        <end position="359"/>
    </location>
</feature>
<dbReference type="InterPro" id="IPR015249">
    <property type="entry name" value="Biliverdin_Rdtase_cat"/>
</dbReference>
<dbReference type="Pfam" id="PF09166">
    <property type="entry name" value="Biliv-reduc_cat"/>
    <property type="match status" value="1"/>
</dbReference>
<evidence type="ECO:0000259" key="2">
    <source>
        <dbReference type="Pfam" id="PF01408"/>
    </source>
</evidence>
<sequence>MPEELLKEEKFKRRSKGGTPYVRSSLPPAADSVTAPPQTAGHVGTPVPGGVHAPSTSVASRAPEVTARGYITRARDTTVTVFESSCIRAEPNRAETDNHSAAAVHVRTRPKFQTLKISVKACPRFLERIVFRLQQDVRGGGGWHWNSRMEKLAVRGFISRRNLDNQQGVSQISLEEAVSRDDIHAAFICTENESHEDYVRTFLQAGKHVSVEYPMTMSHKAAVELWDLAQNKGVVLHEEHIELLTEDFKELKRAVEGKVLQEGTLHFTGGALKPGFGFPAFSGIARLTWLVELFGKLSVSAAALEEDSAKGYSKMTAKLLTSDNRPLTWVEERQTGLPRAKNINFVFDSCTLSEIPAAPRGAVGLFMQDLIHFSAKISDQVSPSQLQGEKERVLHCLELADQIQQLCQSL</sequence>
<evidence type="ECO:0000256" key="1">
    <source>
        <dbReference type="SAM" id="MobiDB-lite"/>
    </source>
</evidence>
<dbReference type="Gene3D" id="3.30.360.10">
    <property type="entry name" value="Dihydrodipicolinate Reductase, domain 2"/>
    <property type="match status" value="1"/>
</dbReference>
<reference evidence="4 5" key="1">
    <citation type="submission" date="2018-11" db="EMBL/GenBank/DDBJ databases">
        <authorList>
            <person name="Lopez-Roques C."/>
            <person name="Donnadieu C."/>
            <person name="Bouchez O."/>
            <person name="Klopp C."/>
            <person name="Cabau C."/>
            <person name="Zahm M."/>
        </authorList>
    </citation>
    <scope>NUCLEOTIDE SEQUENCE [LARGE SCALE GENOMIC DNA]</scope>
    <source>
        <strain evidence="4">RS831</strain>
        <tissue evidence="4">Whole body</tissue>
    </source>
</reference>
<evidence type="ECO:0008006" key="6">
    <source>
        <dbReference type="Google" id="ProtNLM"/>
    </source>
</evidence>
<evidence type="ECO:0000313" key="4">
    <source>
        <dbReference type="EMBL" id="RVE61032.1"/>
    </source>
</evidence>
<dbReference type="InterPro" id="IPR051450">
    <property type="entry name" value="Gfo/Idh/MocA_Oxidoreductases"/>
</dbReference>
<dbReference type="GO" id="GO:0004074">
    <property type="term" value="F:biliverdin reductase [NAD(P)H] activity"/>
    <property type="evidence" value="ECO:0007669"/>
    <property type="project" value="InterPro"/>
</dbReference>
<dbReference type="GO" id="GO:0042167">
    <property type="term" value="P:heme catabolic process"/>
    <property type="evidence" value="ECO:0007669"/>
    <property type="project" value="InterPro"/>
</dbReference>
<dbReference type="Gene3D" id="3.40.50.720">
    <property type="entry name" value="NAD(P)-binding Rossmann-like Domain"/>
    <property type="match status" value="1"/>
</dbReference>
<reference evidence="4 5" key="2">
    <citation type="submission" date="2019-01" db="EMBL/GenBank/DDBJ databases">
        <title>A chromosome length genome reference of the Java medaka (oryzias javanicus).</title>
        <authorList>
            <person name="Herpin A."/>
            <person name="Takehana Y."/>
            <person name="Naruse K."/>
            <person name="Ansai S."/>
            <person name="Kawaguchi M."/>
        </authorList>
    </citation>
    <scope>NUCLEOTIDE SEQUENCE [LARGE SCALE GENOMIC DNA]</scope>
    <source>
        <strain evidence="4">RS831</strain>
        <tissue evidence="4">Whole body</tissue>
    </source>
</reference>
<feature type="domain" description="Gfo/Idh/MocA-like oxidoreductase N-terminal" evidence="2">
    <location>
        <begin position="173"/>
        <end position="240"/>
    </location>
</feature>
<gene>
    <name evidence="4" type="ORF">OJAV_G00166800</name>
</gene>
<organism evidence="4 5">
    <name type="scientific">Oryzias javanicus</name>
    <name type="common">Javanese ricefish</name>
    <name type="synonym">Aplocheilus javanicus</name>
    <dbReference type="NCBI Taxonomy" id="123683"/>
    <lineage>
        <taxon>Eukaryota</taxon>
        <taxon>Metazoa</taxon>
        <taxon>Chordata</taxon>
        <taxon>Craniata</taxon>
        <taxon>Vertebrata</taxon>
        <taxon>Euteleostomi</taxon>
        <taxon>Actinopterygii</taxon>
        <taxon>Neopterygii</taxon>
        <taxon>Teleostei</taxon>
        <taxon>Neoteleostei</taxon>
        <taxon>Acanthomorphata</taxon>
        <taxon>Ovalentaria</taxon>
        <taxon>Atherinomorphae</taxon>
        <taxon>Beloniformes</taxon>
        <taxon>Adrianichthyidae</taxon>
        <taxon>Oryziinae</taxon>
        <taxon>Oryzias</taxon>
    </lineage>
</organism>
<name>A0A437CDX1_ORYJA</name>
<dbReference type="GO" id="GO:0008270">
    <property type="term" value="F:zinc ion binding"/>
    <property type="evidence" value="ECO:0007669"/>
    <property type="project" value="InterPro"/>
</dbReference>
<dbReference type="EMBL" id="CM012453">
    <property type="protein sequence ID" value="RVE61032.1"/>
    <property type="molecule type" value="Genomic_DNA"/>
</dbReference>
<feature type="compositionally biased region" description="Basic and acidic residues" evidence="1">
    <location>
        <begin position="1"/>
        <end position="11"/>
    </location>
</feature>
<dbReference type="InterPro" id="IPR036291">
    <property type="entry name" value="NAD(P)-bd_dom_sf"/>
</dbReference>
<feature type="compositionally biased region" description="Low complexity" evidence="1">
    <location>
        <begin position="39"/>
        <end position="54"/>
    </location>
</feature>
<dbReference type="OrthoDB" id="2129491at2759"/>
<keyword evidence="5" id="KW-1185">Reference proteome</keyword>
<evidence type="ECO:0000313" key="5">
    <source>
        <dbReference type="Proteomes" id="UP000283210"/>
    </source>
</evidence>
<dbReference type="PANTHER" id="PTHR43377:SF1">
    <property type="entry name" value="BILIVERDIN REDUCTASE A"/>
    <property type="match status" value="1"/>
</dbReference>
<evidence type="ECO:0000259" key="3">
    <source>
        <dbReference type="Pfam" id="PF09166"/>
    </source>
</evidence>
<dbReference type="AlphaFoldDB" id="A0A437CDX1"/>
<dbReference type="SUPFAM" id="SSF55347">
    <property type="entry name" value="Glyceraldehyde-3-phosphate dehydrogenase-like, C-terminal domain"/>
    <property type="match status" value="1"/>
</dbReference>
<dbReference type="GO" id="GO:0000166">
    <property type="term" value="F:nucleotide binding"/>
    <property type="evidence" value="ECO:0007669"/>
    <property type="project" value="InterPro"/>
</dbReference>
<dbReference type="Proteomes" id="UP000283210">
    <property type="component" value="Chromosome 17"/>
</dbReference>
<dbReference type="InterPro" id="IPR000683">
    <property type="entry name" value="Gfo/Idh/MocA-like_OxRdtase_N"/>
</dbReference>